<name>A0A7J9HGU6_9ROSI</name>
<comment type="caution">
    <text evidence="9">The sequence shown here is derived from an EMBL/GenBank/DDBJ whole genome shotgun (WGS) entry which is preliminary data.</text>
</comment>
<organism evidence="9 10">
    <name type="scientific">Gossypium harknessii</name>
    <dbReference type="NCBI Taxonomy" id="34285"/>
    <lineage>
        <taxon>Eukaryota</taxon>
        <taxon>Viridiplantae</taxon>
        <taxon>Streptophyta</taxon>
        <taxon>Embryophyta</taxon>
        <taxon>Tracheophyta</taxon>
        <taxon>Spermatophyta</taxon>
        <taxon>Magnoliopsida</taxon>
        <taxon>eudicotyledons</taxon>
        <taxon>Gunneridae</taxon>
        <taxon>Pentapetalae</taxon>
        <taxon>rosids</taxon>
        <taxon>malvids</taxon>
        <taxon>Malvales</taxon>
        <taxon>Malvaceae</taxon>
        <taxon>Malvoideae</taxon>
        <taxon>Gossypium</taxon>
    </lineage>
</organism>
<comment type="subcellular location">
    <subcellularLocation>
        <location evidence="1">Membrane</location>
        <topology evidence="1">Single-pass membrane protein</topology>
    </subcellularLocation>
</comment>
<accession>A0A7J9HGU6</accession>
<sequence>MSLIFFFFITILISNLSPSLSQQARSFSLSDFPWRPTQNKILVSRNKVFAAGFKPTPSAPNRYIFSIWYYNISGNNTIMWLANANSPITDDSSLGISDNCVFRLIESSSGRNLLPGSSSATRNPNSTSLYWSNENTFIKLEANGVVTQDNGATLVSSDFNEQNKSRRLTLDDDGNLRIQSFDIKTSEFTIVWLAVQEMCTVHGNCGDNAICMNDASNTDPTFCVCLPGFKNNTNVNESNSCMIKTPWNNNHGNTKFLQLDYVNFYGGFNQSDLKVHNFSVCQWKMLLCASDQSITIRILVSKYLDCIFLANPRIQNDESNFRGMITLLETTCVVNITLPVPPKESNVNKIWLLIKSDYFPYF</sequence>
<keyword evidence="2" id="KW-0812">Transmembrane</keyword>
<feature type="signal peptide" evidence="7">
    <location>
        <begin position="1"/>
        <end position="21"/>
    </location>
</feature>
<evidence type="ECO:0000256" key="5">
    <source>
        <dbReference type="ARBA" id="ARBA00023136"/>
    </source>
</evidence>
<evidence type="ECO:0000256" key="6">
    <source>
        <dbReference type="ARBA" id="ARBA00023157"/>
    </source>
</evidence>
<keyword evidence="3 7" id="KW-0732">Signal</keyword>
<proteinExistence type="predicted"/>
<evidence type="ECO:0000256" key="2">
    <source>
        <dbReference type="ARBA" id="ARBA00022692"/>
    </source>
</evidence>
<dbReference type="GO" id="GO:0048544">
    <property type="term" value="P:recognition of pollen"/>
    <property type="evidence" value="ECO:0007669"/>
    <property type="project" value="InterPro"/>
</dbReference>
<evidence type="ECO:0000256" key="4">
    <source>
        <dbReference type="ARBA" id="ARBA00022989"/>
    </source>
</evidence>
<dbReference type="PANTHER" id="PTHR47974">
    <property type="entry name" value="OS07G0415500 PROTEIN"/>
    <property type="match status" value="1"/>
</dbReference>
<dbReference type="PANTHER" id="PTHR47974:SF6">
    <property type="entry name" value="NON-SPECIFIC SERINE_THREONINE PROTEIN KINASE"/>
    <property type="match status" value="1"/>
</dbReference>
<keyword evidence="10" id="KW-1185">Reference proteome</keyword>
<keyword evidence="5" id="KW-0472">Membrane</keyword>
<evidence type="ECO:0000256" key="1">
    <source>
        <dbReference type="ARBA" id="ARBA00004167"/>
    </source>
</evidence>
<keyword evidence="4" id="KW-1133">Transmembrane helix</keyword>
<evidence type="ECO:0000259" key="8">
    <source>
        <dbReference type="Pfam" id="PF00954"/>
    </source>
</evidence>
<evidence type="ECO:0000256" key="3">
    <source>
        <dbReference type="ARBA" id="ARBA00022729"/>
    </source>
</evidence>
<keyword evidence="6" id="KW-1015">Disulfide bond</keyword>
<dbReference type="EMBL" id="JABFAD010000009">
    <property type="protein sequence ID" value="MBA0809051.1"/>
    <property type="molecule type" value="Genomic_DNA"/>
</dbReference>
<feature type="domain" description="S-locus glycoprotein" evidence="8">
    <location>
        <begin position="145"/>
        <end position="232"/>
    </location>
</feature>
<evidence type="ECO:0000313" key="10">
    <source>
        <dbReference type="Proteomes" id="UP000593560"/>
    </source>
</evidence>
<dbReference type="InterPro" id="IPR000858">
    <property type="entry name" value="S_locus_glycoprot_dom"/>
</dbReference>
<dbReference type="Gene3D" id="2.90.10.30">
    <property type="match status" value="1"/>
</dbReference>
<dbReference type="Proteomes" id="UP000593560">
    <property type="component" value="Unassembled WGS sequence"/>
</dbReference>
<gene>
    <name evidence="9" type="ORF">Gohar_024735</name>
</gene>
<evidence type="ECO:0000256" key="7">
    <source>
        <dbReference type="SAM" id="SignalP"/>
    </source>
</evidence>
<feature type="chain" id="PRO_5029621857" description="S-locus glycoprotein domain-containing protein" evidence="7">
    <location>
        <begin position="22"/>
        <end position="362"/>
    </location>
</feature>
<reference evidence="9 10" key="1">
    <citation type="journal article" date="2019" name="Genome Biol. Evol.">
        <title>Insights into the evolution of the New World diploid cottons (Gossypium, subgenus Houzingenia) based on genome sequencing.</title>
        <authorList>
            <person name="Grover C.E."/>
            <person name="Arick M.A. 2nd"/>
            <person name="Thrash A."/>
            <person name="Conover J.L."/>
            <person name="Sanders W.S."/>
            <person name="Peterson D.G."/>
            <person name="Frelichowski J.E."/>
            <person name="Scheffler J.A."/>
            <person name="Scheffler B.E."/>
            <person name="Wendel J.F."/>
        </authorList>
    </citation>
    <scope>NUCLEOTIDE SEQUENCE [LARGE SCALE GENOMIC DNA]</scope>
    <source>
        <strain evidence="9">0</strain>
        <tissue evidence="9">Leaf</tissue>
    </source>
</reference>
<dbReference type="AlphaFoldDB" id="A0A7J9HGU6"/>
<evidence type="ECO:0000313" key="9">
    <source>
        <dbReference type="EMBL" id="MBA0809051.1"/>
    </source>
</evidence>
<dbReference type="Pfam" id="PF00954">
    <property type="entry name" value="S_locus_glycop"/>
    <property type="match status" value="1"/>
</dbReference>
<protein>
    <recommendedName>
        <fullName evidence="8">S-locus glycoprotein domain-containing protein</fullName>
    </recommendedName>
</protein>
<dbReference type="OrthoDB" id="991470at2759"/>
<dbReference type="GO" id="GO:0016020">
    <property type="term" value="C:membrane"/>
    <property type="evidence" value="ECO:0007669"/>
    <property type="project" value="UniProtKB-SubCell"/>
</dbReference>